<feature type="transmembrane region" description="Helical" evidence="1">
    <location>
        <begin position="153"/>
        <end position="179"/>
    </location>
</feature>
<protein>
    <recommendedName>
        <fullName evidence="4">Transmembrane protein</fullName>
    </recommendedName>
</protein>
<evidence type="ECO:0000313" key="3">
    <source>
        <dbReference type="Proteomes" id="UP000509597"/>
    </source>
</evidence>
<keyword evidence="1" id="KW-1133">Transmembrane helix</keyword>
<organism evidence="2 3">
    <name type="scientific">Chitinibacter bivalviorum</name>
    <dbReference type="NCBI Taxonomy" id="2739434"/>
    <lineage>
        <taxon>Bacteria</taxon>
        <taxon>Pseudomonadati</taxon>
        <taxon>Pseudomonadota</taxon>
        <taxon>Betaproteobacteria</taxon>
        <taxon>Neisseriales</taxon>
        <taxon>Chitinibacteraceae</taxon>
        <taxon>Chitinibacter</taxon>
    </lineage>
</organism>
<keyword evidence="1" id="KW-0472">Membrane</keyword>
<dbReference type="NCBIfam" id="NF041043">
    <property type="entry name" value="BPSS1780_fam"/>
    <property type="match status" value="1"/>
</dbReference>
<feature type="transmembrane region" description="Helical" evidence="1">
    <location>
        <begin position="105"/>
        <end position="133"/>
    </location>
</feature>
<feature type="transmembrane region" description="Helical" evidence="1">
    <location>
        <begin position="224"/>
        <end position="243"/>
    </location>
</feature>
<reference evidence="2 3" key="1">
    <citation type="submission" date="2020-07" db="EMBL/GenBank/DDBJ databases">
        <title>Complete genome sequence of Chitinibacter sp. 2T18.</title>
        <authorList>
            <person name="Bae J.-W."/>
            <person name="Choi J.-W."/>
        </authorList>
    </citation>
    <scope>NUCLEOTIDE SEQUENCE [LARGE SCALE GENOMIC DNA]</scope>
    <source>
        <strain evidence="2 3">2T18</strain>
    </source>
</reference>
<sequence>MQEQDVIIDLALEPRSVPASRGWDWIVQAFQLFRQAPTAWVGISATFVAVMLVMSLIPVLGGFISTLLGPVLLGGMMVAAQSTAQGQKPLLMDLFVGFKLRTIDLIKVGAFYMLGTMVLILLFSTLLVVLQYFGMNTELPKEIESLDQISHLWPLGLLMLLCFSIVYSTYFFAPMLVILTGMNAPDAMKMSFLAFWRNWPAIMLMGLIGGVLMILAALPYFLGLIVALPVALITSYVCYADVFPTPSPSSGDPQ</sequence>
<gene>
    <name evidence="2" type="ORF">HQ393_13445</name>
</gene>
<evidence type="ECO:0000313" key="2">
    <source>
        <dbReference type="EMBL" id="QLG89167.1"/>
    </source>
</evidence>
<evidence type="ECO:0000256" key="1">
    <source>
        <dbReference type="SAM" id="Phobius"/>
    </source>
</evidence>
<dbReference type="Proteomes" id="UP000509597">
    <property type="component" value="Chromosome"/>
</dbReference>
<dbReference type="EMBL" id="CP058627">
    <property type="protein sequence ID" value="QLG89167.1"/>
    <property type="molecule type" value="Genomic_DNA"/>
</dbReference>
<evidence type="ECO:0008006" key="4">
    <source>
        <dbReference type="Google" id="ProtNLM"/>
    </source>
</evidence>
<name>A0A7H9BKG0_9NEIS</name>
<dbReference type="RefSeq" id="WP_179355663.1">
    <property type="nucleotide sequence ID" value="NZ_CP058627.1"/>
</dbReference>
<dbReference type="InterPro" id="IPR047798">
    <property type="entry name" value="BPSS1780-like"/>
</dbReference>
<dbReference type="KEGG" id="chiz:HQ393_13445"/>
<feature type="transmembrane region" description="Helical" evidence="1">
    <location>
        <begin position="38"/>
        <end position="57"/>
    </location>
</feature>
<keyword evidence="3" id="KW-1185">Reference proteome</keyword>
<keyword evidence="1" id="KW-0812">Transmembrane</keyword>
<accession>A0A7H9BKG0</accession>
<feature type="transmembrane region" description="Helical" evidence="1">
    <location>
        <begin position="199"/>
        <end position="218"/>
    </location>
</feature>
<proteinExistence type="predicted"/>
<dbReference type="AlphaFoldDB" id="A0A7H9BKG0"/>